<evidence type="ECO:0000313" key="1">
    <source>
        <dbReference type="EMBL" id="GCC23405.1"/>
    </source>
</evidence>
<accession>A0A401RZ30</accession>
<organism evidence="1 2">
    <name type="scientific">Chiloscyllium punctatum</name>
    <name type="common">Brownbanded bambooshark</name>
    <name type="synonym">Hemiscyllium punctatum</name>
    <dbReference type="NCBI Taxonomy" id="137246"/>
    <lineage>
        <taxon>Eukaryota</taxon>
        <taxon>Metazoa</taxon>
        <taxon>Chordata</taxon>
        <taxon>Craniata</taxon>
        <taxon>Vertebrata</taxon>
        <taxon>Chondrichthyes</taxon>
        <taxon>Elasmobranchii</taxon>
        <taxon>Galeomorphii</taxon>
        <taxon>Galeoidea</taxon>
        <taxon>Orectolobiformes</taxon>
        <taxon>Hemiscylliidae</taxon>
        <taxon>Chiloscyllium</taxon>
    </lineage>
</organism>
<evidence type="ECO:0000313" key="2">
    <source>
        <dbReference type="Proteomes" id="UP000287033"/>
    </source>
</evidence>
<reference evidence="1 2" key="1">
    <citation type="journal article" date="2018" name="Nat. Ecol. Evol.">
        <title>Shark genomes provide insights into elasmobranch evolution and the origin of vertebrates.</title>
        <authorList>
            <person name="Hara Y"/>
            <person name="Yamaguchi K"/>
            <person name="Onimaru K"/>
            <person name="Kadota M"/>
            <person name="Koyanagi M"/>
            <person name="Keeley SD"/>
            <person name="Tatsumi K"/>
            <person name="Tanaka K"/>
            <person name="Motone F"/>
            <person name="Kageyama Y"/>
            <person name="Nozu R"/>
            <person name="Adachi N"/>
            <person name="Nishimura O"/>
            <person name="Nakagawa R"/>
            <person name="Tanegashima C"/>
            <person name="Kiyatake I"/>
            <person name="Matsumoto R"/>
            <person name="Murakumo K"/>
            <person name="Nishida K"/>
            <person name="Terakita A"/>
            <person name="Kuratani S"/>
            <person name="Sato K"/>
            <person name="Hyodo S Kuraku.S."/>
        </authorList>
    </citation>
    <scope>NUCLEOTIDE SEQUENCE [LARGE SCALE GENOMIC DNA]</scope>
</reference>
<protein>
    <submittedName>
        <fullName evidence="1">Uncharacterized protein</fullName>
    </submittedName>
</protein>
<keyword evidence="2" id="KW-1185">Reference proteome</keyword>
<sequence length="99" mass="11236">MLVNVRGGDSLSAHLWTISGRQEVLFSRIGRRGFPCRAWAETVELQCHKLSSTPFPGQEKAAFLRLLSGGRELRKVVEIGHLNEDIFQIAKLDFYPILR</sequence>
<dbReference type="Proteomes" id="UP000287033">
    <property type="component" value="Unassembled WGS sequence"/>
</dbReference>
<comment type="caution">
    <text evidence="1">The sequence shown here is derived from an EMBL/GenBank/DDBJ whole genome shotgun (WGS) entry which is preliminary data.</text>
</comment>
<dbReference type="EMBL" id="BEZZ01000029">
    <property type="protein sequence ID" value="GCC23405.1"/>
    <property type="molecule type" value="Genomic_DNA"/>
</dbReference>
<proteinExistence type="predicted"/>
<dbReference type="AlphaFoldDB" id="A0A401RZ30"/>
<gene>
    <name evidence="1" type="ORF">chiPu_0001800</name>
</gene>
<name>A0A401RZ30_CHIPU</name>